<keyword evidence="2" id="KW-1185">Reference proteome</keyword>
<dbReference type="EMBL" id="CADCXU010000613">
    <property type="protein sequence ID" value="CAA9993505.1"/>
    <property type="molecule type" value="Genomic_DNA"/>
</dbReference>
<gene>
    <name evidence="1" type="ORF">NTEN_LOCUS452</name>
</gene>
<protein>
    <submittedName>
        <fullName evidence="1">Uncharacterized protein</fullName>
    </submittedName>
</protein>
<feature type="non-terminal residue" evidence="1">
    <location>
        <position position="61"/>
    </location>
</feature>
<accession>A0A6H5FVS0</accession>
<name>A0A6H5FVS0_9HEMI</name>
<organism evidence="1 2">
    <name type="scientific">Nesidiocoris tenuis</name>
    <dbReference type="NCBI Taxonomy" id="355587"/>
    <lineage>
        <taxon>Eukaryota</taxon>
        <taxon>Metazoa</taxon>
        <taxon>Ecdysozoa</taxon>
        <taxon>Arthropoda</taxon>
        <taxon>Hexapoda</taxon>
        <taxon>Insecta</taxon>
        <taxon>Pterygota</taxon>
        <taxon>Neoptera</taxon>
        <taxon>Paraneoptera</taxon>
        <taxon>Hemiptera</taxon>
        <taxon>Heteroptera</taxon>
        <taxon>Panheteroptera</taxon>
        <taxon>Cimicomorpha</taxon>
        <taxon>Miridae</taxon>
        <taxon>Dicyphina</taxon>
        <taxon>Nesidiocoris</taxon>
    </lineage>
</organism>
<dbReference type="AlphaFoldDB" id="A0A6H5FVS0"/>
<sequence length="61" mass="6750">MSSRSLMISCSAGGCRVSRRRRRLPPIVVVEFMTPSRLNFSGSTKFPCAATNSILRDDDKS</sequence>
<evidence type="ECO:0000313" key="1">
    <source>
        <dbReference type="EMBL" id="CAA9993505.1"/>
    </source>
</evidence>
<evidence type="ECO:0000313" key="2">
    <source>
        <dbReference type="Proteomes" id="UP000479000"/>
    </source>
</evidence>
<proteinExistence type="predicted"/>
<dbReference type="PROSITE" id="PS51257">
    <property type="entry name" value="PROKAR_LIPOPROTEIN"/>
    <property type="match status" value="1"/>
</dbReference>
<reference evidence="1 2" key="1">
    <citation type="submission" date="2020-02" db="EMBL/GenBank/DDBJ databases">
        <authorList>
            <person name="Ferguson B K."/>
        </authorList>
    </citation>
    <scope>NUCLEOTIDE SEQUENCE [LARGE SCALE GENOMIC DNA]</scope>
</reference>
<dbReference type="Proteomes" id="UP000479000">
    <property type="component" value="Unassembled WGS sequence"/>
</dbReference>